<keyword evidence="1" id="KW-0472">Membrane</keyword>
<evidence type="ECO:0000313" key="2">
    <source>
        <dbReference type="EMBL" id="QBZ98124.1"/>
    </source>
</evidence>
<proteinExistence type="predicted"/>
<dbReference type="Proteomes" id="UP000296862">
    <property type="component" value="Chromosome"/>
</dbReference>
<gene>
    <name evidence="2" type="ORF">GS03_01629</name>
</gene>
<dbReference type="EMBL" id="CP038810">
    <property type="protein sequence ID" value="QBZ98124.1"/>
    <property type="molecule type" value="Genomic_DNA"/>
</dbReference>
<evidence type="ECO:0000256" key="1">
    <source>
        <dbReference type="SAM" id="Phobius"/>
    </source>
</evidence>
<keyword evidence="3" id="KW-1185">Reference proteome</keyword>
<organism evidence="2 3">
    <name type="scientific">Flavobacterium sangjuense</name>
    <dbReference type="NCBI Taxonomy" id="2518177"/>
    <lineage>
        <taxon>Bacteria</taxon>
        <taxon>Pseudomonadati</taxon>
        <taxon>Bacteroidota</taxon>
        <taxon>Flavobacteriia</taxon>
        <taxon>Flavobacteriales</taxon>
        <taxon>Flavobacteriaceae</taxon>
        <taxon>Flavobacterium</taxon>
    </lineage>
</organism>
<dbReference type="AlphaFoldDB" id="A0A4V1CC37"/>
<sequence length="43" mass="4939">METHNFLKSKQFKILLGFVIVLGIIIIAKAGYDFGQWFHQATN</sequence>
<accession>A0A4V1CC37</accession>
<evidence type="ECO:0000313" key="3">
    <source>
        <dbReference type="Proteomes" id="UP000296862"/>
    </source>
</evidence>
<keyword evidence="1" id="KW-1133">Transmembrane helix</keyword>
<feature type="transmembrane region" description="Helical" evidence="1">
    <location>
        <begin position="12"/>
        <end position="32"/>
    </location>
</feature>
<protein>
    <submittedName>
        <fullName evidence="2">Uncharacterized protein</fullName>
    </submittedName>
</protein>
<name>A0A4V1CC37_9FLAO</name>
<keyword evidence="1" id="KW-0812">Transmembrane</keyword>
<reference evidence="2 3" key="1">
    <citation type="submission" date="2019-04" db="EMBL/GenBank/DDBJ databases">
        <title>Flavobacterium sp. GS03.</title>
        <authorList>
            <person name="Kim H."/>
        </authorList>
    </citation>
    <scope>NUCLEOTIDE SEQUENCE [LARGE SCALE GENOMIC DNA]</scope>
    <source>
        <strain evidence="2 3">GS03</strain>
    </source>
</reference>
<dbReference type="KEGG" id="fsn:GS03_01629"/>
<dbReference type="RefSeq" id="WP_262712297.1">
    <property type="nucleotide sequence ID" value="NZ_CP038810.1"/>
</dbReference>